<keyword evidence="9" id="KW-1185">Reference proteome</keyword>
<dbReference type="OrthoDB" id="10070006at2759"/>
<dbReference type="GO" id="GO:0000976">
    <property type="term" value="F:transcription cis-regulatory region binding"/>
    <property type="evidence" value="ECO:0007669"/>
    <property type="project" value="TreeGrafter"/>
</dbReference>
<dbReference type="GO" id="GO:0000981">
    <property type="term" value="F:DNA-binding transcription factor activity, RNA polymerase II-specific"/>
    <property type="evidence" value="ECO:0007669"/>
    <property type="project" value="TreeGrafter"/>
</dbReference>
<evidence type="ECO:0000256" key="3">
    <source>
        <dbReference type="ARBA" id="ARBA00023125"/>
    </source>
</evidence>
<dbReference type="InterPro" id="IPR001766">
    <property type="entry name" value="Fork_head_dom"/>
</dbReference>
<keyword evidence="2" id="KW-0805">Transcription regulation</keyword>
<accession>A0A8J4TY95</accession>
<evidence type="ECO:0000256" key="5">
    <source>
        <dbReference type="ARBA" id="ARBA00023242"/>
    </source>
</evidence>
<dbReference type="Pfam" id="PF00250">
    <property type="entry name" value="Forkhead"/>
    <property type="match status" value="1"/>
</dbReference>
<feature type="non-terminal residue" evidence="8">
    <location>
        <position position="75"/>
    </location>
</feature>
<feature type="non-terminal residue" evidence="8">
    <location>
        <position position="1"/>
    </location>
</feature>
<name>A0A8J4TY95_CLAMG</name>
<sequence>FPGEYSSGGLELSSRYSYQNLSPQTGRDGSVQPQYPKPIYSYSILIFMALRNSRTGSLPVSEIYSFMTEHFPYFK</sequence>
<evidence type="ECO:0000256" key="6">
    <source>
        <dbReference type="PROSITE-ProRule" id="PRU00089"/>
    </source>
</evidence>
<keyword evidence="5 6" id="KW-0539">Nucleus</keyword>
<dbReference type="EMBL" id="QNUK01000132">
    <property type="protein sequence ID" value="KAF5900604.1"/>
    <property type="molecule type" value="Genomic_DNA"/>
</dbReference>
<feature type="domain" description="Fork-head" evidence="7">
    <location>
        <begin position="37"/>
        <end position="75"/>
    </location>
</feature>
<evidence type="ECO:0000256" key="4">
    <source>
        <dbReference type="ARBA" id="ARBA00023163"/>
    </source>
</evidence>
<dbReference type="PROSITE" id="PS50039">
    <property type="entry name" value="FORK_HEAD_3"/>
    <property type="match status" value="1"/>
</dbReference>
<dbReference type="InterPro" id="IPR036390">
    <property type="entry name" value="WH_DNA-bd_sf"/>
</dbReference>
<proteinExistence type="predicted"/>
<dbReference type="InterPro" id="IPR036388">
    <property type="entry name" value="WH-like_DNA-bd_sf"/>
</dbReference>
<protein>
    <submittedName>
        <fullName evidence="8">Forkhead box protein N1-like</fullName>
    </submittedName>
</protein>
<reference evidence="8" key="1">
    <citation type="submission" date="2020-07" db="EMBL/GenBank/DDBJ databases">
        <title>Clarias magur genome sequencing, assembly and annotation.</title>
        <authorList>
            <person name="Kushwaha B."/>
            <person name="Kumar R."/>
            <person name="Das P."/>
            <person name="Joshi C.G."/>
            <person name="Kumar D."/>
            <person name="Nagpure N.S."/>
            <person name="Pandey M."/>
            <person name="Agarwal S."/>
            <person name="Srivastava S."/>
            <person name="Singh M."/>
            <person name="Sahoo L."/>
            <person name="Jayasankar P."/>
            <person name="Meher P.K."/>
            <person name="Koringa P.G."/>
            <person name="Iquebal M.A."/>
            <person name="Das S.P."/>
            <person name="Bit A."/>
            <person name="Patnaik S."/>
            <person name="Patel N."/>
            <person name="Shah T.M."/>
            <person name="Hinsu A."/>
            <person name="Jena J.K."/>
        </authorList>
    </citation>
    <scope>NUCLEOTIDE SEQUENCE</scope>
    <source>
        <strain evidence="8">CIFAMagur01</strain>
        <tissue evidence="8">Testis</tissue>
    </source>
</reference>
<comment type="subcellular location">
    <subcellularLocation>
        <location evidence="6">Nucleus</location>
    </subcellularLocation>
</comment>
<evidence type="ECO:0000313" key="8">
    <source>
        <dbReference type="EMBL" id="KAF5900604.1"/>
    </source>
</evidence>
<organism evidence="8 9">
    <name type="scientific">Clarias magur</name>
    <name type="common">Asian catfish</name>
    <name type="synonym">Macropteronotus magur</name>
    <dbReference type="NCBI Taxonomy" id="1594786"/>
    <lineage>
        <taxon>Eukaryota</taxon>
        <taxon>Metazoa</taxon>
        <taxon>Chordata</taxon>
        <taxon>Craniata</taxon>
        <taxon>Vertebrata</taxon>
        <taxon>Euteleostomi</taxon>
        <taxon>Actinopterygii</taxon>
        <taxon>Neopterygii</taxon>
        <taxon>Teleostei</taxon>
        <taxon>Ostariophysi</taxon>
        <taxon>Siluriformes</taxon>
        <taxon>Clariidae</taxon>
        <taxon>Clarias</taxon>
    </lineage>
</organism>
<feature type="DNA-binding region" description="Fork-head" evidence="6">
    <location>
        <begin position="37"/>
        <end position="75"/>
    </location>
</feature>
<dbReference type="Gene3D" id="1.10.10.10">
    <property type="entry name" value="Winged helix-like DNA-binding domain superfamily/Winged helix DNA-binding domain"/>
    <property type="match status" value="1"/>
</dbReference>
<evidence type="ECO:0000256" key="1">
    <source>
        <dbReference type="ARBA" id="ARBA00022473"/>
    </source>
</evidence>
<dbReference type="InterPro" id="IPR049624">
    <property type="entry name" value="FOXN1_4"/>
</dbReference>
<evidence type="ECO:0000313" key="9">
    <source>
        <dbReference type="Proteomes" id="UP000727407"/>
    </source>
</evidence>
<evidence type="ECO:0000259" key="7">
    <source>
        <dbReference type="PROSITE" id="PS50039"/>
    </source>
</evidence>
<keyword evidence="4" id="KW-0804">Transcription</keyword>
<dbReference type="Proteomes" id="UP000727407">
    <property type="component" value="Unassembled WGS sequence"/>
</dbReference>
<gene>
    <name evidence="8" type="primary">foxn1</name>
    <name evidence="8" type="ORF">DAT39_009692</name>
</gene>
<dbReference type="PANTHER" id="PTHR46721:SF3">
    <property type="entry name" value="FORKHEAD BOX N1"/>
    <property type="match status" value="1"/>
</dbReference>
<dbReference type="AlphaFoldDB" id="A0A8J4TY95"/>
<keyword evidence="3 6" id="KW-0238">DNA-binding</keyword>
<evidence type="ECO:0000256" key="2">
    <source>
        <dbReference type="ARBA" id="ARBA00023015"/>
    </source>
</evidence>
<dbReference type="PRINTS" id="PR00053">
    <property type="entry name" value="FORKHEAD"/>
</dbReference>
<dbReference type="SUPFAM" id="SSF46785">
    <property type="entry name" value="Winged helix' DNA-binding domain"/>
    <property type="match status" value="1"/>
</dbReference>
<comment type="caution">
    <text evidence="8">The sequence shown here is derived from an EMBL/GenBank/DDBJ whole genome shotgun (WGS) entry which is preliminary data.</text>
</comment>
<keyword evidence="1" id="KW-0217">Developmental protein</keyword>
<dbReference type="PANTHER" id="PTHR46721">
    <property type="entry name" value="FORKHEAD BOX PROTEIN N1"/>
    <property type="match status" value="1"/>
</dbReference>
<dbReference type="GO" id="GO:0005634">
    <property type="term" value="C:nucleus"/>
    <property type="evidence" value="ECO:0007669"/>
    <property type="project" value="UniProtKB-SubCell"/>
</dbReference>